<sequence>MTRGSARHVLPEMTAMGTARPGRDPAQDTREALTHGPVDPIAAGRGSAAVPPTGR</sequence>
<feature type="region of interest" description="Disordered" evidence="1">
    <location>
        <begin position="1"/>
        <end position="55"/>
    </location>
</feature>
<evidence type="ECO:0000313" key="3">
    <source>
        <dbReference type="Proteomes" id="UP001180489"/>
    </source>
</evidence>
<name>A0ABU2UKS3_9ACTN</name>
<gene>
    <name evidence="2" type="ORF">RM863_17215</name>
</gene>
<comment type="caution">
    <text evidence="2">The sequence shown here is derived from an EMBL/GenBank/DDBJ whole genome shotgun (WGS) entry which is preliminary data.</text>
</comment>
<organism evidence="2 3">
    <name type="scientific">Streptomyces hintoniae</name>
    <dbReference type="NCBI Taxonomy" id="3075521"/>
    <lineage>
        <taxon>Bacteria</taxon>
        <taxon>Bacillati</taxon>
        <taxon>Actinomycetota</taxon>
        <taxon>Actinomycetes</taxon>
        <taxon>Kitasatosporales</taxon>
        <taxon>Streptomycetaceae</taxon>
        <taxon>Streptomyces</taxon>
    </lineage>
</organism>
<accession>A0ABU2UKS3</accession>
<keyword evidence="3" id="KW-1185">Reference proteome</keyword>
<proteinExistence type="predicted"/>
<evidence type="ECO:0000256" key="1">
    <source>
        <dbReference type="SAM" id="MobiDB-lite"/>
    </source>
</evidence>
<evidence type="ECO:0000313" key="2">
    <source>
        <dbReference type="EMBL" id="MDT0473871.1"/>
    </source>
</evidence>
<dbReference type="RefSeq" id="WP_311635611.1">
    <property type="nucleotide sequence ID" value="NZ_JAVRFF010000018.1"/>
</dbReference>
<dbReference type="EMBL" id="JAVRFF010000018">
    <property type="protein sequence ID" value="MDT0473871.1"/>
    <property type="molecule type" value="Genomic_DNA"/>
</dbReference>
<protein>
    <submittedName>
        <fullName evidence="2">Uncharacterized protein</fullName>
    </submittedName>
</protein>
<feature type="compositionally biased region" description="Basic and acidic residues" evidence="1">
    <location>
        <begin position="21"/>
        <end position="33"/>
    </location>
</feature>
<dbReference type="Proteomes" id="UP001180489">
    <property type="component" value="Unassembled WGS sequence"/>
</dbReference>
<reference evidence="2" key="1">
    <citation type="submission" date="2024-05" db="EMBL/GenBank/DDBJ databases">
        <title>30 novel species of actinomycetes from the DSMZ collection.</title>
        <authorList>
            <person name="Nouioui I."/>
        </authorList>
    </citation>
    <scope>NUCLEOTIDE SEQUENCE</scope>
    <source>
        <strain evidence="2">DSM 41014</strain>
    </source>
</reference>